<dbReference type="FunFam" id="3.40.50.920:FF:000001">
    <property type="entry name" value="Pyruvate dehydrogenase E1 beta subunit"/>
    <property type="match status" value="1"/>
</dbReference>
<keyword evidence="4" id="KW-0786">Thiamine pyrophosphate</keyword>
<dbReference type="PANTHER" id="PTHR43257">
    <property type="entry name" value="PYRUVATE DEHYDROGENASE E1 COMPONENT BETA SUBUNIT"/>
    <property type="match status" value="1"/>
</dbReference>
<evidence type="ECO:0000256" key="4">
    <source>
        <dbReference type="ARBA" id="ARBA00023052"/>
    </source>
</evidence>
<sequence>MITYGGSLPKVLDAADELAAAGIDCEVVDLRVLRPLDTETFVASVRKTHRAVVVDEGWRTGSLAAEISAQITEQAFYDLDAPVGRVCSAEVPIPYARHLEEAALPQRDTIVAQVRQLFGGPR</sequence>
<dbReference type="AlphaFoldDB" id="A0A7I7K4G0"/>
<dbReference type="EC" id="1.2.4.4" evidence="2"/>
<dbReference type="PANTHER" id="PTHR43257:SF2">
    <property type="entry name" value="PYRUVATE DEHYDROGENASE E1 COMPONENT SUBUNIT BETA"/>
    <property type="match status" value="1"/>
</dbReference>
<dbReference type="SUPFAM" id="SSF52922">
    <property type="entry name" value="TK C-terminal domain-like"/>
    <property type="match status" value="1"/>
</dbReference>
<evidence type="ECO:0000313" key="6">
    <source>
        <dbReference type="EMBL" id="BBX18474.1"/>
    </source>
</evidence>
<reference evidence="6 7" key="1">
    <citation type="journal article" date="2019" name="Emerg. Microbes Infect.">
        <title>Comprehensive subspecies identification of 175 nontuberculous mycobacteria species based on 7547 genomic profiles.</title>
        <authorList>
            <person name="Matsumoto Y."/>
            <person name="Kinjo T."/>
            <person name="Motooka D."/>
            <person name="Nabeya D."/>
            <person name="Jung N."/>
            <person name="Uechi K."/>
            <person name="Horii T."/>
            <person name="Iida T."/>
            <person name="Fujita J."/>
            <person name="Nakamura S."/>
        </authorList>
    </citation>
    <scope>NUCLEOTIDE SEQUENCE [LARGE SCALE GENOMIC DNA]</scope>
    <source>
        <strain evidence="6 7">JCM 6396</strain>
    </source>
</reference>
<dbReference type="GO" id="GO:0003863">
    <property type="term" value="F:branched-chain 2-oxo acid dehydrogenase activity"/>
    <property type="evidence" value="ECO:0007669"/>
    <property type="project" value="UniProtKB-EC"/>
</dbReference>
<dbReference type="EMBL" id="AP022563">
    <property type="protein sequence ID" value="BBX18474.1"/>
    <property type="molecule type" value="Genomic_DNA"/>
</dbReference>
<dbReference type="Gene3D" id="3.40.50.920">
    <property type="match status" value="1"/>
</dbReference>
<proteinExistence type="predicted"/>
<accession>A0A7I7K4G0</accession>
<protein>
    <recommendedName>
        <fullName evidence="2">3-methyl-2-oxobutanoate dehydrogenase (2-methylpropanoyl-transferring)</fullName>
        <ecNumber evidence="2">1.2.4.4</ecNumber>
    </recommendedName>
</protein>
<dbReference type="InterPro" id="IPR009014">
    <property type="entry name" value="Transketo_C/PFOR_II"/>
</dbReference>
<evidence type="ECO:0000256" key="2">
    <source>
        <dbReference type="ARBA" id="ARBA00012277"/>
    </source>
</evidence>
<evidence type="ECO:0000259" key="5">
    <source>
        <dbReference type="Pfam" id="PF02780"/>
    </source>
</evidence>
<dbReference type="InterPro" id="IPR033248">
    <property type="entry name" value="Transketolase_C"/>
</dbReference>
<evidence type="ECO:0000313" key="7">
    <source>
        <dbReference type="Proteomes" id="UP000467006"/>
    </source>
</evidence>
<dbReference type="Proteomes" id="UP000467006">
    <property type="component" value="Chromosome"/>
</dbReference>
<evidence type="ECO:0000256" key="1">
    <source>
        <dbReference type="ARBA" id="ARBA00001964"/>
    </source>
</evidence>
<dbReference type="KEGG" id="mdu:MDUV_33340"/>
<gene>
    <name evidence="6" type="ORF">MDUV_33340</name>
</gene>
<name>A0A7I7K4G0_9MYCO</name>
<comment type="cofactor">
    <cofactor evidence="1">
        <name>thiamine diphosphate</name>
        <dbReference type="ChEBI" id="CHEBI:58937"/>
    </cofactor>
</comment>
<evidence type="ECO:0000256" key="3">
    <source>
        <dbReference type="ARBA" id="ARBA00023002"/>
    </source>
</evidence>
<feature type="domain" description="Transketolase C-terminal" evidence="5">
    <location>
        <begin position="1"/>
        <end position="110"/>
    </location>
</feature>
<organism evidence="6 7">
    <name type="scientific">Mycolicibacterium duvalii</name>
    <dbReference type="NCBI Taxonomy" id="39688"/>
    <lineage>
        <taxon>Bacteria</taxon>
        <taxon>Bacillati</taxon>
        <taxon>Actinomycetota</taxon>
        <taxon>Actinomycetes</taxon>
        <taxon>Mycobacteriales</taxon>
        <taxon>Mycobacteriaceae</taxon>
        <taxon>Mycolicibacterium</taxon>
    </lineage>
</organism>
<dbReference type="Pfam" id="PF02780">
    <property type="entry name" value="Transketolase_C"/>
    <property type="match status" value="1"/>
</dbReference>
<keyword evidence="3" id="KW-0560">Oxidoreductase</keyword>
<keyword evidence="7" id="KW-1185">Reference proteome</keyword>